<dbReference type="Proteomes" id="UP001154111">
    <property type="component" value="Chromosome"/>
</dbReference>
<accession>A0AAU9VF53</accession>
<dbReference type="EMBL" id="OW659496">
    <property type="protein sequence ID" value="CAH2763841.1"/>
    <property type="molecule type" value="Genomic_DNA"/>
</dbReference>
<evidence type="ECO:0000313" key="2">
    <source>
        <dbReference type="EMBL" id="CAH2763841.1"/>
    </source>
</evidence>
<evidence type="ECO:0000313" key="3">
    <source>
        <dbReference type="Proteomes" id="UP001154095"/>
    </source>
</evidence>
<keyword evidence="3" id="KW-1185">Reference proteome</keyword>
<dbReference type="AlphaFoldDB" id="A0AAU9VF53"/>
<protein>
    <submittedName>
        <fullName evidence="1">Type II toxin-antitoxin system PemK/MazF family toxin</fullName>
    </submittedName>
</protein>
<dbReference type="RefSeq" id="WP_254006981.1">
    <property type="nucleotide sequence ID" value="NZ_OW659477.1"/>
</dbReference>
<dbReference type="InterPro" id="IPR011067">
    <property type="entry name" value="Plasmid_toxin/cell-grow_inhib"/>
</dbReference>
<name>A0AAU9VF53_9FIRM</name>
<organism evidence="1 4">
    <name type="scientific">Erysipelothrix amsterdamensis</name>
    <dbReference type="NCBI Taxonomy" id="2929157"/>
    <lineage>
        <taxon>Bacteria</taxon>
        <taxon>Bacillati</taxon>
        <taxon>Bacillota</taxon>
        <taxon>Erysipelotrichia</taxon>
        <taxon>Erysipelotrichales</taxon>
        <taxon>Erysipelotrichaceae</taxon>
        <taxon>Erysipelothrix</taxon>
    </lineage>
</organism>
<dbReference type="SUPFAM" id="SSF50118">
    <property type="entry name" value="Cell growth inhibitor/plasmid maintenance toxic component"/>
    <property type="match status" value="1"/>
</dbReference>
<proteinExistence type="predicted"/>
<dbReference type="Proteomes" id="UP001154095">
    <property type="component" value="Chromosome"/>
</dbReference>
<evidence type="ECO:0000313" key="4">
    <source>
        <dbReference type="Proteomes" id="UP001154111"/>
    </source>
</evidence>
<evidence type="ECO:0000313" key="1">
    <source>
        <dbReference type="EMBL" id="CAH2760550.1"/>
    </source>
</evidence>
<dbReference type="Gene3D" id="2.30.30.110">
    <property type="match status" value="1"/>
</dbReference>
<reference evidence="1" key="1">
    <citation type="submission" date="2022-04" db="EMBL/GenBank/DDBJ databases">
        <authorList>
            <person name="Forde T."/>
        </authorList>
    </citation>
    <scope>NUCLEOTIDE SEQUENCE</scope>
    <source>
        <strain evidence="1">A18Y016a</strain>
        <strain evidence="2">A18Y020d</strain>
    </source>
</reference>
<sequence>MMKLEPGWLKKCETRSANRIVEEYLETYRRYIYLLPPYYIRKECISGMNRMCRQKNWSCESLNMTVSIGDICYMEFGQAFINEAGYQHFGLVMGIFNYKIFVVPMTSNYEIIRQARNINLYGKRHLYYIGKIPGLNKSSVLFLNDCKYVNSARIISINGHIDPNSAMFIEIRNLIIKETFDMEVSNGA</sequence>
<dbReference type="EMBL" id="OW659477">
    <property type="protein sequence ID" value="CAH2760550.1"/>
    <property type="molecule type" value="Genomic_DNA"/>
</dbReference>
<gene>
    <name evidence="1" type="ORF">ERYAMS2_00184</name>
    <name evidence="2" type="ORF">ERYAMS_01742</name>
</gene>